<dbReference type="NCBIfam" id="TIGR00398">
    <property type="entry name" value="metG"/>
    <property type="match status" value="1"/>
</dbReference>
<evidence type="ECO:0000256" key="10">
    <source>
        <dbReference type="RuleBase" id="RU363039"/>
    </source>
</evidence>
<dbReference type="CDD" id="cd07957">
    <property type="entry name" value="Anticodon_Ia_Met"/>
    <property type="match status" value="1"/>
</dbReference>
<evidence type="ECO:0000313" key="13">
    <source>
        <dbReference type="Proteomes" id="UP000215335"/>
    </source>
</evidence>
<dbReference type="Pfam" id="PF06644">
    <property type="entry name" value="ATP11"/>
    <property type="match status" value="1"/>
</dbReference>
<evidence type="ECO:0000256" key="4">
    <source>
        <dbReference type="ARBA" id="ARBA00022840"/>
    </source>
</evidence>
<sequence length="1006" mass="115177">MVVSARTHTQADKLITHTHTQIERGRNGSAAANRQRVAHLAIGDVDAEVDVAEGTGANLPHKPVLAADDEIVLVDNPDNRHCCWLFRSVGRRRTCKTLQHDDIQPYYRYIVKMPIADDKTRNIWENLKSNTQGLKHKSTASSMAASLLRRGNRVITFLDTVRKTGNLVTLTSKRSIMTSRPRMEKVLEDLQRNPYFDKYAQKIAKLQETSPEEFLARIEEKERKLKEEKERRAKERKFQATQAKPLAEPGLQTKEASLSSIMKLELIEGKSKEEITEIWHQYHKQKDCISGVLTREQFEKLFERGKKYPTFLLPLPRENGYEFIMCQFHGTEVHMTPLIWFQTHKENAPECLTMIHYTELLDSKGIVLMRGEIDTKSISVTEAQCLANELQMYYSSDHPQRLKLLQTFTEKPDEFKHMDLIAHLETISFDAGASVFSRCLRQTRKSPLSWSVTSHLWRSNTVHKQIMVRAYSQTAADYKYITTPIFYVNAAPHIGHLYTAVLADSIARFNSMQGHVTVLNTGTDEHGNKVQQAAKSFNVPTDQYCKITSQKFRDMCDTFDVDYATFIRTTDPAHQETVQNFWRLLEERNHIYKGKYAGWYCVSEEAFLSNHDLIEKKTASGETIRVSAESGHVVEWAEEENYKFRLSAFQDDLKHWLKDEKVVQPSTFHKILLEWVEEGSCMADLSISRPANRSPWGIPTPSDPNQTIYVWLDALVNYLTALGYPDQKFKEFWPPTVQVIGKDILKFHGIYWPAFLIAAGLEPPKTLFCHSHWTVDGEKMSKSRGNVVSPFDAAQQFTTEGLRYFLLRDSVPHNDSNYSTERVLNILNSELADTLGNLVSRCTGKVVNPKSEIPSAAIYAKELKSEPAETLRKSMETLGEVTKQHYESFYVHHAIDAVMSTLRSANIMIEHHKPWVLRKEPNNEIAMTELKSVIALALEATRISAIALYPVVPKLSCSLLDFLNVPNNARLWKDTKPKYLESPPSADFEHFGHKNTILFPKIKLKA</sequence>
<dbReference type="PRINTS" id="PR01041">
    <property type="entry name" value="TRNASYNTHMET"/>
</dbReference>
<dbReference type="GO" id="GO:0005739">
    <property type="term" value="C:mitochondrion"/>
    <property type="evidence" value="ECO:0007669"/>
    <property type="project" value="InterPro"/>
</dbReference>
<keyword evidence="13" id="KW-1185">Reference proteome</keyword>
<dbReference type="PANTHER" id="PTHR43326:SF1">
    <property type="entry name" value="METHIONINE--TRNA LIGASE, MITOCHONDRIAL"/>
    <property type="match status" value="1"/>
</dbReference>
<dbReference type="InterPro" id="IPR009080">
    <property type="entry name" value="tRNAsynth_Ia_anticodon-bd"/>
</dbReference>
<dbReference type="Gene3D" id="1.10.730.10">
    <property type="entry name" value="Isoleucyl-tRNA Synthetase, Domain 1"/>
    <property type="match status" value="1"/>
</dbReference>
<dbReference type="InterPro" id="IPR014729">
    <property type="entry name" value="Rossmann-like_a/b/a_fold"/>
</dbReference>
<comment type="catalytic activity">
    <reaction evidence="9">
        <text>tRNA(Met) + L-methionine + ATP = L-methionyl-tRNA(Met) + AMP + diphosphate</text>
        <dbReference type="Rhea" id="RHEA:13481"/>
        <dbReference type="Rhea" id="RHEA-COMP:9667"/>
        <dbReference type="Rhea" id="RHEA-COMP:9698"/>
        <dbReference type="ChEBI" id="CHEBI:30616"/>
        <dbReference type="ChEBI" id="CHEBI:33019"/>
        <dbReference type="ChEBI" id="CHEBI:57844"/>
        <dbReference type="ChEBI" id="CHEBI:78442"/>
        <dbReference type="ChEBI" id="CHEBI:78530"/>
        <dbReference type="ChEBI" id="CHEBI:456215"/>
        <dbReference type="EC" id="6.1.1.10"/>
    </reaction>
</comment>
<protein>
    <recommendedName>
        <fullName evidence="7">Methionine--tRNA ligase, mitochondrial</fullName>
        <ecNumber evidence="1">6.1.1.10</ecNumber>
    </recommendedName>
    <alternativeName>
        <fullName evidence="8">Mitochondrial methionyl-tRNA synthetase</fullName>
    </alternativeName>
</protein>
<evidence type="ECO:0000256" key="9">
    <source>
        <dbReference type="ARBA" id="ARBA00047364"/>
    </source>
</evidence>
<dbReference type="Proteomes" id="UP000215335">
    <property type="component" value="Unassembled WGS sequence"/>
</dbReference>
<reference evidence="12 13" key="1">
    <citation type="journal article" date="2017" name="Curr. Biol.">
        <title>The Evolution of Venom by Co-option of Single-Copy Genes.</title>
        <authorList>
            <person name="Martinson E.O."/>
            <person name="Mrinalini"/>
            <person name="Kelkar Y.D."/>
            <person name="Chang C.H."/>
            <person name="Werren J.H."/>
        </authorList>
    </citation>
    <scope>NUCLEOTIDE SEQUENCE [LARGE SCALE GENOMIC DNA]</scope>
    <source>
        <strain evidence="12 13">Alberta</strain>
        <tissue evidence="12">Whole body</tissue>
    </source>
</reference>
<dbReference type="InterPro" id="IPR023457">
    <property type="entry name" value="Met-tRNA_synth_2"/>
</dbReference>
<evidence type="ECO:0000313" key="12">
    <source>
        <dbReference type="EMBL" id="OXU30722.1"/>
    </source>
</evidence>
<comment type="similarity">
    <text evidence="10">Belongs to the class-I aminoacyl-tRNA synthetase family.</text>
</comment>
<dbReference type="PANTHER" id="PTHR43326">
    <property type="entry name" value="METHIONYL-TRNA SYNTHETASE"/>
    <property type="match status" value="1"/>
</dbReference>
<dbReference type="FunFam" id="2.170.220.10:FF:000001">
    <property type="entry name" value="methionine--tRNA ligase, mitochondrial"/>
    <property type="match status" value="1"/>
</dbReference>
<gene>
    <name evidence="12" type="ORF">TSAR_010428</name>
</gene>
<dbReference type="Gene3D" id="3.40.50.620">
    <property type="entry name" value="HUPs"/>
    <property type="match status" value="1"/>
</dbReference>
<dbReference type="GO" id="GO:0065003">
    <property type="term" value="P:protein-containing complex assembly"/>
    <property type="evidence" value="ECO:0007669"/>
    <property type="project" value="InterPro"/>
</dbReference>
<dbReference type="AlphaFoldDB" id="A0A232FJ72"/>
<evidence type="ECO:0000256" key="7">
    <source>
        <dbReference type="ARBA" id="ARBA00026124"/>
    </source>
</evidence>
<dbReference type="InterPro" id="IPR014758">
    <property type="entry name" value="Met-tRNA_synth"/>
</dbReference>
<dbReference type="GO" id="GO:0006431">
    <property type="term" value="P:methionyl-tRNA aminoacylation"/>
    <property type="evidence" value="ECO:0007669"/>
    <property type="project" value="InterPro"/>
</dbReference>
<dbReference type="CDD" id="cd00814">
    <property type="entry name" value="MetRS_core"/>
    <property type="match status" value="1"/>
</dbReference>
<comment type="caution">
    <text evidence="12">The sequence shown here is derived from an EMBL/GenBank/DDBJ whole genome shotgun (WGS) entry which is preliminary data.</text>
</comment>
<dbReference type="InterPro" id="IPR033911">
    <property type="entry name" value="MetRS_core"/>
</dbReference>
<keyword evidence="2 10" id="KW-0436">Ligase</keyword>
<dbReference type="GO" id="GO:0005524">
    <property type="term" value="F:ATP binding"/>
    <property type="evidence" value="ECO:0007669"/>
    <property type="project" value="UniProtKB-KW"/>
</dbReference>
<dbReference type="SUPFAM" id="SSF52374">
    <property type="entry name" value="Nucleotidylyl transferase"/>
    <property type="match status" value="1"/>
</dbReference>
<keyword evidence="5 10" id="KW-0648">Protein biosynthesis</keyword>
<evidence type="ECO:0000256" key="6">
    <source>
        <dbReference type="ARBA" id="ARBA00023146"/>
    </source>
</evidence>
<evidence type="ECO:0000256" key="3">
    <source>
        <dbReference type="ARBA" id="ARBA00022741"/>
    </source>
</evidence>
<proteinExistence type="inferred from homology"/>
<evidence type="ECO:0000256" key="1">
    <source>
        <dbReference type="ARBA" id="ARBA00012838"/>
    </source>
</evidence>
<dbReference type="InterPro" id="IPR010591">
    <property type="entry name" value="ATP11"/>
</dbReference>
<accession>A0A232FJ72</accession>
<evidence type="ECO:0000256" key="5">
    <source>
        <dbReference type="ARBA" id="ARBA00022917"/>
    </source>
</evidence>
<keyword evidence="3 10" id="KW-0547">Nucleotide-binding</keyword>
<evidence type="ECO:0000256" key="8">
    <source>
        <dbReference type="ARBA" id="ARBA00030331"/>
    </source>
</evidence>
<dbReference type="Pfam" id="PF09334">
    <property type="entry name" value="tRNA-synt_1g"/>
    <property type="match status" value="1"/>
</dbReference>
<dbReference type="GO" id="GO:0004825">
    <property type="term" value="F:methionine-tRNA ligase activity"/>
    <property type="evidence" value="ECO:0007669"/>
    <property type="project" value="UniProtKB-EC"/>
</dbReference>
<feature type="domain" description="Methionyl/Leucyl tRNA synthetase" evidence="11">
    <location>
        <begin position="480"/>
        <end position="842"/>
    </location>
</feature>
<dbReference type="EMBL" id="NNAY01000127">
    <property type="protein sequence ID" value="OXU30722.1"/>
    <property type="molecule type" value="Genomic_DNA"/>
</dbReference>
<organism evidence="12 13">
    <name type="scientific">Trichomalopsis sarcophagae</name>
    <dbReference type="NCBI Taxonomy" id="543379"/>
    <lineage>
        <taxon>Eukaryota</taxon>
        <taxon>Metazoa</taxon>
        <taxon>Ecdysozoa</taxon>
        <taxon>Arthropoda</taxon>
        <taxon>Hexapoda</taxon>
        <taxon>Insecta</taxon>
        <taxon>Pterygota</taxon>
        <taxon>Neoptera</taxon>
        <taxon>Endopterygota</taxon>
        <taxon>Hymenoptera</taxon>
        <taxon>Apocrita</taxon>
        <taxon>Proctotrupomorpha</taxon>
        <taxon>Chalcidoidea</taxon>
        <taxon>Pteromalidae</taxon>
        <taxon>Pteromalinae</taxon>
        <taxon>Trichomalopsis</taxon>
    </lineage>
</organism>
<dbReference type="SUPFAM" id="SSF47323">
    <property type="entry name" value="Anticodon-binding domain of a subclass of class I aminoacyl-tRNA synthetases"/>
    <property type="match status" value="1"/>
</dbReference>
<evidence type="ECO:0000259" key="11">
    <source>
        <dbReference type="Pfam" id="PF09334"/>
    </source>
</evidence>
<dbReference type="OrthoDB" id="24670at2759"/>
<dbReference type="InterPro" id="IPR041872">
    <property type="entry name" value="Anticodon_Met"/>
</dbReference>
<name>A0A232FJ72_9HYME</name>
<dbReference type="InterPro" id="IPR015413">
    <property type="entry name" value="Methionyl/Leucyl_tRNA_Synth"/>
</dbReference>
<keyword evidence="6 10" id="KW-0030">Aminoacyl-tRNA synthetase</keyword>
<dbReference type="Gene3D" id="2.170.220.10">
    <property type="match status" value="1"/>
</dbReference>
<keyword evidence="4 10" id="KW-0067">ATP-binding</keyword>
<dbReference type="STRING" id="543379.A0A232FJ72"/>
<evidence type="ECO:0000256" key="2">
    <source>
        <dbReference type="ARBA" id="ARBA00022598"/>
    </source>
</evidence>
<dbReference type="EC" id="6.1.1.10" evidence="1"/>